<dbReference type="OrthoDB" id="1757177at2"/>
<reference evidence="3 4" key="1">
    <citation type="submission" date="2015-12" db="EMBL/GenBank/DDBJ databases">
        <title>Draft genome sequence of the thermoanaerobe Thermotalea metallivorans, an isolate from the runoff channel of the Great Artesian Basin, Australia.</title>
        <authorList>
            <person name="Patel B.K."/>
        </authorList>
    </citation>
    <scope>NUCLEOTIDE SEQUENCE [LARGE SCALE GENOMIC DNA]</scope>
    <source>
        <strain evidence="3 4">B2-1</strain>
    </source>
</reference>
<sequence>MIVSQRKYDYRELENTQKEQRKKDRSAAQRRHKIKAVHKLQIMLSIVAMAGLCVAILLGYVALTEAKYRVHALDKEIKQLEGQIENLKVKTEIIKKSTVIEERAMAELGMQYPTKEQMVFLDIDNHPKMGGQDTKENGEAEDNGKNGKLMAGVKAAVEKIYSLLD</sequence>
<keyword evidence="2" id="KW-0472">Membrane</keyword>
<evidence type="ECO:0008006" key="5">
    <source>
        <dbReference type="Google" id="ProtNLM"/>
    </source>
</evidence>
<proteinExistence type="predicted"/>
<keyword evidence="1" id="KW-0175">Coiled coil</keyword>
<evidence type="ECO:0000313" key="3">
    <source>
        <dbReference type="EMBL" id="KXG75924.1"/>
    </source>
</evidence>
<feature type="coiled-coil region" evidence="1">
    <location>
        <begin position="63"/>
        <end position="97"/>
    </location>
</feature>
<keyword evidence="2" id="KW-1133">Transmembrane helix</keyword>
<dbReference type="EMBL" id="LOEE01000030">
    <property type="protein sequence ID" value="KXG75924.1"/>
    <property type="molecule type" value="Genomic_DNA"/>
</dbReference>
<keyword evidence="4" id="KW-1185">Reference proteome</keyword>
<dbReference type="RefSeq" id="WP_068555987.1">
    <property type="nucleotide sequence ID" value="NZ_LOEE01000030.1"/>
</dbReference>
<evidence type="ECO:0000256" key="1">
    <source>
        <dbReference type="SAM" id="Coils"/>
    </source>
</evidence>
<feature type="transmembrane region" description="Helical" evidence="2">
    <location>
        <begin position="40"/>
        <end position="63"/>
    </location>
</feature>
<gene>
    <name evidence="3" type="ORF">AN619_13870</name>
</gene>
<protein>
    <recommendedName>
        <fullName evidence="5">Cell division protein FtsL</fullName>
    </recommendedName>
</protein>
<evidence type="ECO:0000313" key="4">
    <source>
        <dbReference type="Proteomes" id="UP000070456"/>
    </source>
</evidence>
<accession>A0A140L5U9</accession>
<comment type="caution">
    <text evidence="3">The sequence shown here is derived from an EMBL/GenBank/DDBJ whole genome shotgun (WGS) entry which is preliminary data.</text>
</comment>
<keyword evidence="2" id="KW-0812">Transmembrane</keyword>
<evidence type="ECO:0000256" key="2">
    <source>
        <dbReference type="SAM" id="Phobius"/>
    </source>
</evidence>
<organism evidence="3 4">
    <name type="scientific">Thermotalea metallivorans</name>
    <dbReference type="NCBI Taxonomy" id="520762"/>
    <lineage>
        <taxon>Bacteria</taxon>
        <taxon>Bacillati</taxon>
        <taxon>Bacillota</taxon>
        <taxon>Clostridia</taxon>
        <taxon>Peptostreptococcales</taxon>
        <taxon>Thermotaleaceae</taxon>
        <taxon>Thermotalea</taxon>
    </lineage>
</organism>
<dbReference type="Proteomes" id="UP000070456">
    <property type="component" value="Unassembled WGS sequence"/>
</dbReference>
<name>A0A140L5U9_9FIRM</name>
<dbReference type="AlphaFoldDB" id="A0A140L5U9"/>
<dbReference type="STRING" id="520762.AN619_13870"/>